<dbReference type="EMBL" id="CP011125">
    <property type="protein sequence ID" value="AKF06380.1"/>
    <property type="molecule type" value="Genomic_DNA"/>
</dbReference>
<organism evidence="7 8">
    <name type="scientific">Sandaracinus amylolyticus</name>
    <dbReference type="NCBI Taxonomy" id="927083"/>
    <lineage>
        <taxon>Bacteria</taxon>
        <taxon>Pseudomonadati</taxon>
        <taxon>Myxococcota</taxon>
        <taxon>Polyangia</taxon>
        <taxon>Polyangiales</taxon>
        <taxon>Sandaracinaceae</taxon>
        <taxon>Sandaracinus</taxon>
    </lineage>
</organism>
<gene>
    <name evidence="7" type="ORF">DB32_003529</name>
</gene>
<reference evidence="7 8" key="1">
    <citation type="submission" date="2015-03" db="EMBL/GenBank/DDBJ databases">
        <title>Genome assembly of Sandaracinus amylolyticus DSM 53668.</title>
        <authorList>
            <person name="Sharma G."/>
            <person name="Subramanian S."/>
        </authorList>
    </citation>
    <scope>NUCLEOTIDE SEQUENCE [LARGE SCALE GENOMIC DNA]</scope>
    <source>
        <strain evidence="7 8">DSM 53668</strain>
    </source>
</reference>
<evidence type="ECO:0000259" key="6">
    <source>
        <dbReference type="Pfam" id="PF04997"/>
    </source>
</evidence>
<evidence type="ECO:0000256" key="1">
    <source>
        <dbReference type="ARBA" id="ARBA00012418"/>
    </source>
</evidence>
<keyword evidence="2 7" id="KW-0240">DNA-directed RNA polymerase</keyword>
<proteinExistence type="predicted"/>
<dbReference type="AlphaFoldDB" id="A0A0F6W3D3"/>
<accession>A0A0F6W3D3</accession>
<evidence type="ECO:0000256" key="3">
    <source>
        <dbReference type="ARBA" id="ARBA00022679"/>
    </source>
</evidence>
<name>A0A0F6W3D3_9BACT</name>
<dbReference type="KEGG" id="samy:DB32_003529"/>
<dbReference type="Pfam" id="PF04997">
    <property type="entry name" value="RNA_pol_Rpb1_1"/>
    <property type="match status" value="1"/>
</dbReference>
<evidence type="ECO:0000313" key="7">
    <source>
        <dbReference type="EMBL" id="AKF06380.1"/>
    </source>
</evidence>
<sequence>MSAEAIDDALQVLLGRPEGTPPLAALRIRPATAEELRESTTGEVMLGESLAADTLAPIEGGLFCERIFGSLGAAEPTRAAYLSVLEPPLIRAREDDVLPPRERLERFGRITLAEPIDHPLLTRASWSELLGEAGLESWPLEVLPVLPPDLRAVVPVEGGERMRFAVSDLHELYREVIQANARLARVKQLRVPPSVLEVEQGRLAVAIAQLFDNASTTTPKLGPAGRPLMGILGMLAHPSRPLWGTLAELDGMVARGVVRTLAPPLAKRSLLVLWQLRGLALMIDIVAEPPSDSGVATVH</sequence>
<evidence type="ECO:0000256" key="5">
    <source>
        <dbReference type="ARBA" id="ARBA00023163"/>
    </source>
</evidence>
<dbReference type="GO" id="GO:0000428">
    <property type="term" value="C:DNA-directed RNA polymerase complex"/>
    <property type="evidence" value="ECO:0007669"/>
    <property type="project" value="UniProtKB-KW"/>
</dbReference>
<keyword evidence="4" id="KW-0548">Nucleotidyltransferase</keyword>
<dbReference type="Proteomes" id="UP000034883">
    <property type="component" value="Chromosome"/>
</dbReference>
<dbReference type="RefSeq" id="WP_053233559.1">
    <property type="nucleotide sequence ID" value="NZ_CP011125.1"/>
</dbReference>
<dbReference type="GO" id="GO:0003899">
    <property type="term" value="F:DNA-directed RNA polymerase activity"/>
    <property type="evidence" value="ECO:0007669"/>
    <property type="project" value="UniProtKB-EC"/>
</dbReference>
<evidence type="ECO:0000313" key="8">
    <source>
        <dbReference type="Proteomes" id="UP000034883"/>
    </source>
</evidence>
<evidence type="ECO:0000256" key="2">
    <source>
        <dbReference type="ARBA" id="ARBA00022478"/>
    </source>
</evidence>
<keyword evidence="5" id="KW-0804">Transcription</keyword>
<dbReference type="GO" id="GO:0006351">
    <property type="term" value="P:DNA-templated transcription"/>
    <property type="evidence" value="ECO:0007669"/>
    <property type="project" value="InterPro"/>
</dbReference>
<dbReference type="GO" id="GO:0003677">
    <property type="term" value="F:DNA binding"/>
    <property type="evidence" value="ECO:0007669"/>
    <property type="project" value="InterPro"/>
</dbReference>
<dbReference type="STRING" id="927083.DB32_003529"/>
<evidence type="ECO:0000256" key="4">
    <source>
        <dbReference type="ARBA" id="ARBA00022695"/>
    </source>
</evidence>
<keyword evidence="8" id="KW-1185">Reference proteome</keyword>
<dbReference type="SUPFAM" id="SSF64484">
    <property type="entry name" value="beta and beta-prime subunits of DNA dependent RNA-polymerase"/>
    <property type="match status" value="1"/>
</dbReference>
<protein>
    <recommendedName>
        <fullName evidence="1">DNA-directed RNA polymerase</fullName>
        <ecNumber evidence="1">2.7.7.6</ecNumber>
    </recommendedName>
</protein>
<keyword evidence="3" id="KW-0808">Transferase</keyword>
<feature type="domain" description="RNA polymerase Rpb1" evidence="6">
    <location>
        <begin position="140"/>
        <end position="235"/>
    </location>
</feature>
<dbReference type="InterPro" id="IPR007080">
    <property type="entry name" value="RNA_pol_Rpb1_1"/>
</dbReference>
<dbReference type="EC" id="2.7.7.6" evidence="1"/>